<sequence>MVKNRYSLIEPLRDLGKSPHIEVFVVNDHQDDMLKVMKVLKVQHSKSVELMGREAQTLIQLRDSRVPRVETDGYFTIQLQDYTPPLRCLVMEKIKGQDLERWVSQDGCVPFQIALDWLRQLAKILEQLHQHQLIHRDIKPSNIILKPSGQLVLIDFGAVRQVTETVIGEQAVTSVVTVGYAAPEQYHGRVYPQSDFFALGRTFVHLLTGRYPADIDEQSGQSWRDNLPQTLTQKSVHPLTLRQVHRLLDCVDWLMEPRVEDRPPEARAILAELNHIKAVEPSALPLPKLIVAGVGLVAFGIGIGMAIPWQQLPGSEGTRTVTSQSCQGWPPNVTEMTFDPDGQYLAWGSSDGSLWFVELDAVFELDRLDSLNCQRYPSHEDGVAALRFSPDGQRLASASLDGTINPYLMNSDHDSSRLPLLSRTEGLLRALNPLRPNWLVITIEFSPDSQYLATGTNEGRTTIWNLNTSTQSDDLKPAYRGYVTSLSFNRTGSHLVTTSLKNRALIRLWQSQETIELPQDNVSSATFSPQEETNLATLSADSTVQVWDVNRPEAAIAQFQPRDRALSIQFSPDGQTLAILRSTQVQLWKWRQDPGGQAAQQLPSEQDVAALAFSPQGGKYIATVSTNNWLEVWQTEDLSKVGSRAMSVPLTHVTFHPQVAADGTVTLAVANMSGKVKLCQLSPHGNLACAKILRDS</sequence>
<dbReference type="SMART" id="SM00320">
    <property type="entry name" value="WD40"/>
    <property type="match status" value="7"/>
</dbReference>
<evidence type="ECO:0000313" key="6">
    <source>
        <dbReference type="Proteomes" id="UP000607397"/>
    </source>
</evidence>
<dbReference type="InterPro" id="IPR008271">
    <property type="entry name" value="Ser/Thr_kinase_AS"/>
</dbReference>
<keyword evidence="6" id="KW-1185">Reference proteome</keyword>
<dbReference type="AlphaFoldDB" id="A0A8K2A6S0"/>
<dbReference type="PROSITE" id="PS00108">
    <property type="entry name" value="PROTEIN_KINASE_ST"/>
    <property type="match status" value="1"/>
</dbReference>
<evidence type="ECO:0000256" key="2">
    <source>
        <dbReference type="ARBA" id="ARBA00022737"/>
    </source>
</evidence>
<reference evidence="5" key="1">
    <citation type="submission" date="2019-12" db="EMBL/GenBank/DDBJ databases">
        <title>High-Quality draft genome sequences of three cyanobacteria isolated from the limestone walls of the Old Cathedral of Coimbra.</title>
        <authorList>
            <person name="Tiago I."/>
            <person name="Soares F."/>
            <person name="Portugal A."/>
        </authorList>
    </citation>
    <scope>NUCLEOTIDE SEQUENCE [LARGE SCALE GENOMIC DNA]</scope>
    <source>
        <strain evidence="5">C</strain>
    </source>
</reference>
<dbReference type="InterPro" id="IPR019775">
    <property type="entry name" value="WD40_repeat_CS"/>
</dbReference>
<accession>A0A8K2A6S0</accession>
<keyword evidence="1 3" id="KW-0853">WD repeat</keyword>
<feature type="repeat" description="WD" evidence="3">
    <location>
        <begin position="515"/>
        <end position="557"/>
    </location>
</feature>
<dbReference type="InterPro" id="IPR015943">
    <property type="entry name" value="WD40/YVTN_repeat-like_dom_sf"/>
</dbReference>
<dbReference type="Pfam" id="PF00400">
    <property type="entry name" value="WD40"/>
    <property type="match status" value="3"/>
</dbReference>
<dbReference type="PROSITE" id="PS50082">
    <property type="entry name" value="WD_REPEATS_2"/>
    <property type="match status" value="3"/>
</dbReference>
<evidence type="ECO:0000313" key="5">
    <source>
        <dbReference type="EMBL" id="NCJ06141.1"/>
    </source>
</evidence>
<dbReference type="PROSITE" id="PS50294">
    <property type="entry name" value="WD_REPEATS_REGION"/>
    <property type="match status" value="1"/>
</dbReference>
<dbReference type="Pfam" id="PF00069">
    <property type="entry name" value="Pkinase"/>
    <property type="match status" value="1"/>
</dbReference>
<dbReference type="PROSITE" id="PS50011">
    <property type="entry name" value="PROTEIN_KINASE_DOM"/>
    <property type="match status" value="1"/>
</dbReference>
<feature type="domain" description="Protein kinase" evidence="4">
    <location>
        <begin position="9"/>
        <end position="278"/>
    </location>
</feature>
<dbReference type="PROSITE" id="PS00678">
    <property type="entry name" value="WD_REPEATS_1"/>
    <property type="match status" value="1"/>
</dbReference>
<dbReference type="Gene3D" id="1.10.510.10">
    <property type="entry name" value="Transferase(Phosphotransferase) domain 1"/>
    <property type="match status" value="1"/>
</dbReference>
<dbReference type="PANTHER" id="PTHR44019">
    <property type="entry name" value="WD REPEAT-CONTAINING PROTEIN 55"/>
    <property type="match status" value="1"/>
</dbReference>
<dbReference type="InterPro" id="IPR000719">
    <property type="entry name" value="Prot_kinase_dom"/>
</dbReference>
<dbReference type="GO" id="GO:0004672">
    <property type="term" value="F:protein kinase activity"/>
    <property type="evidence" value="ECO:0007669"/>
    <property type="project" value="InterPro"/>
</dbReference>
<gene>
    <name evidence="5" type="ORF">GS597_06340</name>
</gene>
<comment type="caution">
    <text evidence="5">The sequence shown here is derived from an EMBL/GenBank/DDBJ whole genome shotgun (WGS) entry which is preliminary data.</text>
</comment>
<dbReference type="GO" id="GO:0005524">
    <property type="term" value="F:ATP binding"/>
    <property type="evidence" value="ECO:0007669"/>
    <property type="project" value="InterPro"/>
</dbReference>
<dbReference type="PANTHER" id="PTHR44019:SF8">
    <property type="entry name" value="POC1 CENTRIOLAR PROTEIN HOMOLOG"/>
    <property type="match status" value="1"/>
</dbReference>
<keyword evidence="5" id="KW-0418">Kinase</keyword>
<feature type="repeat" description="WD" evidence="3">
    <location>
        <begin position="376"/>
        <end position="417"/>
    </location>
</feature>
<protein>
    <submittedName>
        <fullName evidence="5">Protein kinase</fullName>
    </submittedName>
</protein>
<dbReference type="EMBL" id="WVIC01000009">
    <property type="protein sequence ID" value="NCJ06141.1"/>
    <property type="molecule type" value="Genomic_DNA"/>
</dbReference>
<dbReference type="InterPro" id="IPR050505">
    <property type="entry name" value="WDR55/POC1"/>
</dbReference>
<keyword evidence="2" id="KW-0677">Repeat</keyword>
<dbReference type="RefSeq" id="WP_161824616.1">
    <property type="nucleotide sequence ID" value="NZ_WVIC01000009.1"/>
</dbReference>
<dbReference type="InterPro" id="IPR036322">
    <property type="entry name" value="WD40_repeat_dom_sf"/>
</dbReference>
<dbReference type="CDD" id="cd14014">
    <property type="entry name" value="STKc_PknB_like"/>
    <property type="match status" value="1"/>
</dbReference>
<dbReference type="Proteomes" id="UP000607397">
    <property type="component" value="Unassembled WGS sequence"/>
</dbReference>
<evidence type="ECO:0000256" key="3">
    <source>
        <dbReference type="PROSITE-ProRule" id="PRU00221"/>
    </source>
</evidence>
<organism evidence="5 6">
    <name type="scientific">Petrachloros mirabilis ULC683</name>
    <dbReference type="NCBI Taxonomy" id="2781853"/>
    <lineage>
        <taxon>Bacteria</taxon>
        <taxon>Bacillati</taxon>
        <taxon>Cyanobacteriota</taxon>
        <taxon>Cyanophyceae</taxon>
        <taxon>Synechococcales</taxon>
        <taxon>Petrachlorosaceae</taxon>
        <taxon>Petrachloros</taxon>
        <taxon>Petrachloros mirabilis</taxon>
    </lineage>
</organism>
<dbReference type="SUPFAM" id="SSF56112">
    <property type="entry name" value="Protein kinase-like (PK-like)"/>
    <property type="match status" value="1"/>
</dbReference>
<dbReference type="SMART" id="SM00220">
    <property type="entry name" value="S_TKc"/>
    <property type="match status" value="1"/>
</dbReference>
<proteinExistence type="predicted"/>
<dbReference type="Gene3D" id="2.130.10.10">
    <property type="entry name" value="YVTN repeat-like/Quinoprotein amine dehydrogenase"/>
    <property type="match status" value="3"/>
</dbReference>
<evidence type="ECO:0000259" key="4">
    <source>
        <dbReference type="PROSITE" id="PS50011"/>
    </source>
</evidence>
<dbReference type="InterPro" id="IPR001680">
    <property type="entry name" value="WD40_rpt"/>
</dbReference>
<evidence type="ECO:0000256" key="1">
    <source>
        <dbReference type="ARBA" id="ARBA00022574"/>
    </source>
</evidence>
<keyword evidence="5" id="KW-0808">Transferase</keyword>
<feature type="repeat" description="WD" evidence="3">
    <location>
        <begin position="440"/>
        <end position="474"/>
    </location>
</feature>
<dbReference type="SUPFAM" id="SSF50978">
    <property type="entry name" value="WD40 repeat-like"/>
    <property type="match status" value="1"/>
</dbReference>
<dbReference type="InterPro" id="IPR011009">
    <property type="entry name" value="Kinase-like_dom_sf"/>
</dbReference>
<name>A0A8K2A6S0_9CYAN</name>